<evidence type="ECO:0000256" key="7">
    <source>
        <dbReference type="ARBA" id="ARBA00040167"/>
    </source>
</evidence>
<comment type="pathway">
    <text evidence="1 9">Porphyrin-containing compound metabolism; protoporphyrin-IX biosynthesis; coproporphyrinogen-III from 5-aminolevulinate: step 3/4.</text>
</comment>
<dbReference type="Proteomes" id="UP000325161">
    <property type="component" value="Chromosome"/>
</dbReference>
<dbReference type="AlphaFoldDB" id="A0A5C0B4B4"/>
<dbReference type="Pfam" id="PF02602">
    <property type="entry name" value="HEM4"/>
    <property type="match status" value="1"/>
</dbReference>
<dbReference type="Gene3D" id="3.40.50.10090">
    <property type="match status" value="2"/>
</dbReference>
<dbReference type="PANTHER" id="PTHR38042:SF1">
    <property type="entry name" value="UROPORPHYRINOGEN-III SYNTHASE, CHLOROPLASTIC"/>
    <property type="match status" value="1"/>
</dbReference>
<evidence type="ECO:0000256" key="6">
    <source>
        <dbReference type="ARBA" id="ARBA00037589"/>
    </source>
</evidence>
<evidence type="ECO:0000256" key="5">
    <source>
        <dbReference type="ARBA" id="ARBA00023244"/>
    </source>
</evidence>
<dbReference type="GO" id="GO:0004852">
    <property type="term" value="F:uroporphyrinogen-III synthase activity"/>
    <property type="evidence" value="ECO:0007669"/>
    <property type="project" value="UniProtKB-UniRule"/>
</dbReference>
<keyword evidence="12" id="KW-1185">Reference proteome</keyword>
<dbReference type="KEGG" id="pacr:FXN63_21335"/>
<dbReference type="GO" id="GO:0006782">
    <property type="term" value="P:protoporphyrinogen IX biosynthetic process"/>
    <property type="evidence" value="ECO:0007669"/>
    <property type="project" value="UniProtKB-UniRule"/>
</dbReference>
<sequence>MAHAQAVILCRPAGQNEALAERLRATGREVLSLPALTLTASFEEPLPSLSDVDLVVFVSGNAARFFLDRRLREAPDAVWPAHVAAATVGPGSAAAVRAHPAFGVASELVTPPACAAQFDSEALWDALQARQHPLRKVLIVRGTQGRDWLAGRLRAAGVEVCIHTAYRRDPAPWAPHACAMLQGLAARQAPAVWLLTSVEGVDALLTRTREHGLTDWWLQGRFVVTHPRIAAHVTAVWQAISAEHGPTDAAIVLQTCPAGDDAVVAAIESLA</sequence>
<feature type="domain" description="Tetrapyrrole biosynthesis uroporphyrinogen III synthase" evidence="10">
    <location>
        <begin position="18"/>
        <end position="235"/>
    </location>
</feature>
<evidence type="ECO:0000256" key="3">
    <source>
        <dbReference type="ARBA" id="ARBA00013109"/>
    </source>
</evidence>
<dbReference type="GO" id="GO:0006780">
    <property type="term" value="P:uroporphyrinogen III biosynthetic process"/>
    <property type="evidence" value="ECO:0007669"/>
    <property type="project" value="UniProtKB-UniRule"/>
</dbReference>
<dbReference type="InterPro" id="IPR003754">
    <property type="entry name" value="4pyrrol_synth_uPrphyn_synth"/>
</dbReference>
<evidence type="ECO:0000256" key="2">
    <source>
        <dbReference type="ARBA" id="ARBA00008133"/>
    </source>
</evidence>
<comment type="similarity">
    <text evidence="2 9">Belongs to the uroporphyrinogen-III synthase family.</text>
</comment>
<evidence type="ECO:0000256" key="1">
    <source>
        <dbReference type="ARBA" id="ARBA00004772"/>
    </source>
</evidence>
<comment type="catalytic activity">
    <reaction evidence="8 9">
        <text>hydroxymethylbilane = uroporphyrinogen III + H2O</text>
        <dbReference type="Rhea" id="RHEA:18965"/>
        <dbReference type="ChEBI" id="CHEBI:15377"/>
        <dbReference type="ChEBI" id="CHEBI:57308"/>
        <dbReference type="ChEBI" id="CHEBI:57845"/>
        <dbReference type="EC" id="4.2.1.75"/>
    </reaction>
</comment>
<gene>
    <name evidence="11" type="ORF">FXN63_21335</name>
</gene>
<dbReference type="EMBL" id="CP043046">
    <property type="protein sequence ID" value="QEI08100.1"/>
    <property type="molecule type" value="Genomic_DNA"/>
</dbReference>
<organism evidence="11 12">
    <name type="scientific">Pigmentiphaga aceris</name>
    <dbReference type="NCBI Taxonomy" id="1940612"/>
    <lineage>
        <taxon>Bacteria</taxon>
        <taxon>Pseudomonadati</taxon>
        <taxon>Pseudomonadota</taxon>
        <taxon>Betaproteobacteria</taxon>
        <taxon>Burkholderiales</taxon>
        <taxon>Alcaligenaceae</taxon>
        <taxon>Pigmentiphaga</taxon>
    </lineage>
</organism>
<evidence type="ECO:0000256" key="9">
    <source>
        <dbReference type="RuleBase" id="RU366031"/>
    </source>
</evidence>
<evidence type="ECO:0000259" key="10">
    <source>
        <dbReference type="Pfam" id="PF02602"/>
    </source>
</evidence>
<dbReference type="SUPFAM" id="SSF69618">
    <property type="entry name" value="HemD-like"/>
    <property type="match status" value="1"/>
</dbReference>
<dbReference type="EC" id="4.2.1.75" evidence="3 9"/>
<dbReference type="OrthoDB" id="9787650at2"/>
<protein>
    <recommendedName>
        <fullName evidence="7 9">Uroporphyrinogen-III synthase</fullName>
        <ecNumber evidence="3 9">4.2.1.75</ecNumber>
    </recommendedName>
</protein>
<reference evidence="11 12" key="1">
    <citation type="submission" date="2019-08" db="EMBL/GenBank/DDBJ databases">
        <title>Amphibian skin-associated Pigmentiphaga: genome sequence and occurrence across geography and hosts.</title>
        <authorList>
            <person name="Bletz M.C."/>
            <person name="Bunk B."/>
            <person name="Sproeer C."/>
            <person name="Biwer P."/>
            <person name="Reiter S."/>
            <person name="Rabemananjara F.C.E."/>
            <person name="Schulz S."/>
            <person name="Overmann J."/>
            <person name="Vences M."/>
        </authorList>
    </citation>
    <scope>NUCLEOTIDE SEQUENCE [LARGE SCALE GENOMIC DNA]</scope>
    <source>
        <strain evidence="11 12">Mada1488</strain>
    </source>
</reference>
<evidence type="ECO:0000256" key="8">
    <source>
        <dbReference type="ARBA" id="ARBA00048617"/>
    </source>
</evidence>
<keyword evidence="4 9" id="KW-0456">Lyase</keyword>
<dbReference type="UniPathway" id="UPA00251">
    <property type="reaction ID" value="UER00320"/>
</dbReference>
<evidence type="ECO:0000313" key="12">
    <source>
        <dbReference type="Proteomes" id="UP000325161"/>
    </source>
</evidence>
<dbReference type="RefSeq" id="WP_148817336.1">
    <property type="nucleotide sequence ID" value="NZ_CP043046.1"/>
</dbReference>
<accession>A0A5C0B4B4</accession>
<keyword evidence="5 9" id="KW-0627">Porphyrin biosynthesis</keyword>
<dbReference type="CDD" id="cd06578">
    <property type="entry name" value="HemD"/>
    <property type="match status" value="1"/>
</dbReference>
<evidence type="ECO:0000256" key="4">
    <source>
        <dbReference type="ARBA" id="ARBA00023239"/>
    </source>
</evidence>
<name>A0A5C0B4B4_9BURK</name>
<comment type="function">
    <text evidence="6 9">Catalyzes cyclization of the linear tetrapyrrole, hydroxymethylbilane, to the macrocyclic uroporphyrinogen III.</text>
</comment>
<dbReference type="PANTHER" id="PTHR38042">
    <property type="entry name" value="UROPORPHYRINOGEN-III SYNTHASE, CHLOROPLASTIC"/>
    <property type="match status" value="1"/>
</dbReference>
<evidence type="ECO:0000313" key="11">
    <source>
        <dbReference type="EMBL" id="QEI08100.1"/>
    </source>
</evidence>
<dbReference type="InterPro" id="IPR036108">
    <property type="entry name" value="4pyrrol_syn_uPrphyn_synt_sf"/>
</dbReference>
<proteinExistence type="inferred from homology"/>
<dbReference type="InterPro" id="IPR039793">
    <property type="entry name" value="UROS/Hem4"/>
</dbReference>